<feature type="compositionally biased region" description="Basic and acidic residues" evidence="9">
    <location>
        <begin position="192"/>
        <end position="220"/>
    </location>
</feature>
<evidence type="ECO:0000256" key="2">
    <source>
        <dbReference type="ARBA" id="ARBA00006916"/>
    </source>
</evidence>
<feature type="coiled-coil region" evidence="8">
    <location>
        <begin position="70"/>
        <end position="135"/>
    </location>
</feature>
<dbReference type="EMBL" id="JANAWD010000419">
    <property type="protein sequence ID" value="KAJ3479748.1"/>
    <property type="molecule type" value="Genomic_DNA"/>
</dbReference>
<feature type="region of interest" description="Disordered" evidence="9">
    <location>
        <begin position="169"/>
        <end position="276"/>
    </location>
</feature>
<dbReference type="GO" id="GO:0005730">
    <property type="term" value="C:nucleolus"/>
    <property type="evidence" value="ECO:0007669"/>
    <property type="project" value="UniProtKB-SubCell"/>
</dbReference>
<feature type="compositionally biased region" description="Low complexity" evidence="9">
    <location>
        <begin position="10"/>
        <end position="19"/>
    </location>
</feature>
<keyword evidence="6 8" id="KW-0175">Coiled coil</keyword>
<feature type="compositionally biased region" description="Acidic residues" evidence="9">
    <location>
        <begin position="266"/>
        <end position="276"/>
    </location>
</feature>
<dbReference type="PANTHER" id="PTHR33911:SF1">
    <property type="entry name" value="RRNA-PROCESSING PROTEIN EFG1"/>
    <property type="match status" value="1"/>
</dbReference>
<feature type="compositionally biased region" description="Basic residues" evidence="9">
    <location>
        <begin position="244"/>
        <end position="254"/>
    </location>
</feature>
<feature type="compositionally biased region" description="Basic residues" evidence="9">
    <location>
        <begin position="20"/>
        <end position="29"/>
    </location>
</feature>
<keyword evidence="11" id="KW-1185">Reference proteome</keyword>
<protein>
    <recommendedName>
        <fullName evidence="3">rRNA-processing protein EFG1</fullName>
    </recommendedName>
    <alternativeName>
        <fullName evidence="4">rRNA-processing protein efg1</fullName>
    </alternativeName>
</protein>
<organism evidence="10 11">
    <name type="scientific">Meripilus lineatus</name>
    <dbReference type="NCBI Taxonomy" id="2056292"/>
    <lineage>
        <taxon>Eukaryota</taxon>
        <taxon>Fungi</taxon>
        <taxon>Dikarya</taxon>
        <taxon>Basidiomycota</taxon>
        <taxon>Agaricomycotina</taxon>
        <taxon>Agaricomycetes</taxon>
        <taxon>Polyporales</taxon>
        <taxon>Meripilaceae</taxon>
        <taxon>Meripilus</taxon>
    </lineage>
</organism>
<evidence type="ECO:0000256" key="1">
    <source>
        <dbReference type="ARBA" id="ARBA00004604"/>
    </source>
</evidence>
<accession>A0AAD5YAT9</accession>
<keyword evidence="5" id="KW-0698">rRNA processing</keyword>
<feature type="region of interest" description="Disordered" evidence="9">
    <location>
        <begin position="1"/>
        <end position="47"/>
    </location>
</feature>
<evidence type="ECO:0000256" key="7">
    <source>
        <dbReference type="ARBA" id="ARBA00023242"/>
    </source>
</evidence>
<name>A0AAD5YAT9_9APHY</name>
<evidence type="ECO:0000256" key="8">
    <source>
        <dbReference type="SAM" id="Coils"/>
    </source>
</evidence>
<keyword evidence="7" id="KW-0539">Nucleus</keyword>
<dbReference type="GO" id="GO:0030688">
    <property type="term" value="C:preribosome, small subunit precursor"/>
    <property type="evidence" value="ECO:0007669"/>
    <property type="project" value="TreeGrafter"/>
</dbReference>
<dbReference type="AlphaFoldDB" id="A0AAD5YAT9"/>
<comment type="similarity">
    <text evidence="2">Belongs to the EFG1 family.</text>
</comment>
<dbReference type="Proteomes" id="UP001212997">
    <property type="component" value="Unassembled WGS sequence"/>
</dbReference>
<proteinExistence type="inferred from homology"/>
<reference evidence="10" key="1">
    <citation type="submission" date="2022-07" db="EMBL/GenBank/DDBJ databases">
        <title>Genome Sequence of Physisporinus lineatus.</title>
        <authorList>
            <person name="Buettner E."/>
        </authorList>
    </citation>
    <scope>NUCLEOTIDE SEQUENCE</scope>
    <source>
        <strain evidence="10">VT162</strain>
    </source>
</reference>
<evidence type="ECO:0000256" key="4">
    <source>
        <dbReference type="ARBA" id="ARBA00019827"/>
    </source>
</evidence>
<evidence type="ECO:0000313" key="11">
    <source>
        <dbReference type="Proteomes" id="UP001212997"/>
    </source>
</evidence>
<evidence type="ECO:0000256" key="3">
    <source>
        <dbReference type="ARBA" id="ARBA00018689"/>
    </source>
</evidence>
<dbReference type="InterPro" id="IPR050786">
    <property type="entry name" value="EFG1_rRNA-proc"/>
</dbReference>
<feature type="compositionally biased region" description="Polar residues" evidence="9">
    <location>
        <begin position="221"/>
        <end position="231"/>
    </location>
</feature>
<dbReference type="PANTHER" id="PTHR33911">
    <property type="entry name" value="RRNA-PROCESSING PROTEIN EFG1"/>
    <property type="match status" value="1"/>
</dbReference>
<dbReference type="GO" id="GO:0000462">
    <property type="term" value="P:maturation of SSU-rRNA from tricistronic rRNA transcript (SSU-rRNA, 5.8S rRNA, LSU-rRNA)"/>
    <property type="evidence" value="ECO:0007669"/>
    <property type="project" value="TreeGrafter"/>
</dbReference>
<evidence type="ECO:0000256" key="6">
    <source>
        <dbReference type="ARBA" id="ARBA00023054"/>
    </source>
</evidence>
<evidence type="ECO:0000256" key="5">
    <source>
        <dbReference type="ARBA" id="ARBA00022552"/>
    </source>
</evidence>
<dbReference type="Pfam" id="PF10153">
    <property type="entry name" value="Efg1"/>
    <property type="match status" value="1"/>
</dbReference>
<evidence type="ECO:0000256" key="9">
    <source>
        <dbReference type="SAM" id="MobiDB-lite"/>
    </source>
</evidence>
<dbReference type="InterPro" id="IPR019310">
    <property type="entry name" value="Efg1"/>
</dbReference>
<gene>
    <name evidence="10" type="ORF">NLI96_g8841</name>
</gene>
<comment type="subcellular location">
    <subcellularLocation>
        <location evidence="1">Nucleus</location>
        <location evidence="1">Nucleolus</location>
    </subcellularLocation>
</comment>
<sequence length="276" mass="30869">MAPVKTPIASSSSQPSGPSKHAHKRKHTSKSNQRNGELEAPKTPGVQKIKASLRQTRRLLAKDNLAANVRVETERRLHALEKDLAQAQRVQKERTMATRYHKVKFFERQKLTRKITKTKRELESCTDKKEKKELKKVLFNLRVDLNYILHYPKTKKYISLFPPEVRHGEAPASVDQASEGADETQDSSTTEVQREEIRRWVKEKMERGELSAQPELEKSASNETPSSSQTVPGVESSTSSRGTGKTKHKGHAKGQKASAINGDGFFGDDSDGEGGD</sequence>
<evidence type="ECO:0000313" key="10">
    <source>
        <dbReference type="EMBL" id="KAJ3479748.1"/>
    </source>
</evidence>
<comment type="caution">
    <text evidence="10">The sequence shown here is derived from an EMBL/GenBank/DDBJ whole genome shotgun (WGS) entry which is preliminary data.</text>
</comment>